<proteinExistence type="predicted"/>
<gene>
    <name evidence="3" type="ORF">GF339_13425</name>
</gene>
<protein>
    <submittedName>
        <fullName evidence="3">DUF547 domain-containing protein</fullName>
    </submittedName>
</protein>
<feature type="domain" description="DUF547" evidence="2">
    <location>
        <begin position="71"/>
        <end position="181"/>
    </location>
</feature>
<dbReference type="PANTHER" id="PTHR46361">
    <property type="entry name" value="ELECTRON CARRIER/ PROTEIN DISULFIDE OXIDOREDUCTASE"/>
    <property type="match status" value="1"/>
</dbReference>
<feature type="chain" id="PRO_5038526726" evidence="1">
    <location>
        <begin position="27"/>
        <end position="251"/>
    </location>
</feature>
<sequence length="251" mass="29106">MRYRRLVPLFCLCVFGAVALPGWAEAEVDHSIYGDLLAKYVSDGVVDYQGLQQEESKLDQYLELLNNTDPEQLSRQEQYALYINAYNAYTLKLILENCPVESIKDIGGWFGSPWKIEFCKVGGEVYTLDEIEHDILRPRFKDPRVHFAVNCASKSCPPLIAEPYREETLDQQLDENTIAFLNDPNHNYLEDDTLYVSRIFKWFGGDFNDDPVSFVLQYAQGDLKEQLLARKDRIEVEYLDYDWSLNGQCQQ</sequence>
<dbReference type="InterPro" id="IPR006869">
    <property type="entry name" value="DUF547"/>
</dbReference>
<evidence type="ECO:0000313" key="3">
    <source>
        <dbReference type="EMBL" id="MBD3325579.1"/>
    </source>
</evidence>
<reference evidence="3" key="1">
    <citation type="submission" date="2019-11" db="EMBL/GenBank/DDBJ databases">
        <title>Microbial mats filling the niche in hypersaline microbial mats.</title>
        <authorList>
            <person name="Wong H.L."/>
            <person name="Macleod F.I."/>
            <person name="White R.A. III"/>
            <person name="Burns B.P."/>
        </authorList>
    </citation>
    <scope>NUCLEOTIDE SEQUENCE</scope>
    <source>
        <strain evidence="3">Rbin_158</strain>
    </source>
</reference>
<comment type="caution">
    <text evidence="3">The sequence shown here is derived from an EMBL/GenBank/DDBJ whole genome shotgun (WGS) entry which is preliminary data.</text>
</comment>
<dbReference type="Pfam" id="PF04784">
    <property type="entry name" value="DUF547"/>
    <property type="match status" value="1"/>
</dbReference>
<dbReference type="Proteomes" id="UP000649604">
    <property type="component" value="Unassembled WGS sequence"/>
</dbReference>
<keyword evidence="1" id="KW-0732">Signal</keyword>
<accession>A0A9D5JWT6</accession>
<dbReference type="EMBL" id="WJJP01000435">
    <property type="protein sequence ID" value="MBD3325579.1"/>
    <property type="molecule type" value="Genomic_DNA"/>
</dbReference>
<evidence type="ECO:0000256" key="1">
    <source>
        <dbReference type="SAM" id="SignalP"/>
    </source>
</evidence>
<dbReference type="AlphaFoldDB" id="A0A9D5JWT6"/>
<feature type="signal peptide" evidence="1">
    <location>
        <begin position="1"/>
        <end position="26"/>
    </location>
</feature>
<dbReference type="PANTHER" id="PTHR46361:SF3">
    <property type="entry name" value="ELECTRON CARRIER_ PROTEIN DISULFIDE OXIDOREDUCTASE"/>
    <property type="match status" value="1"/>
</dbReference>
<organism evidence="3 4">
    <name type="scientific">candidate division KSB3 bacterium</name>
    <dbReference type="NCBI Taxonomy" id="2044937"/>
    <lineage>
        <taxon>Bacteria</taxon>
        <taxon>candidate division KSB3</taxon>
    </lineage>
</organism>
<evidence type="ECO:0000313" key="4">
    <source>
        <dbReference type="Proteomes" id="UP000649604"/>
    </source>
</evidence>
<evidence type="ECO:0000259" key="2">
    <source>
        <dbReference type="Pfam" id="PF04784"/>
    </source>
</evidence>
<name>A0A9D5JWT6_9BACT</name>